<sequence length="328" mass="38892">MNFFSWRRNVATFEESKSLFYVICFLLISITFFLWIYKSKIKEYFNQNKKFLFHTFDKDTLFSVIGYIVLFFNVIRIIILLLTDYPWKWELFPIHLCRFFTFYIAFVLIFKKAKLIEYIAILAILGGLAGILFANLGEVKEFIDQDRIYNSFKEGTIEWERAGLNLGYDSYLYWDFILAHTFVIVMPVFLSLAYSETIKINIRSQVQGYIYLVIIGIFTFLLAWILNSIGEKSDNPKIKIILDANWLYLGKTGINTLGSLSQWPFAIISFSIIVPILWSLSYFVYLLLSCIEFEISEKLLIKKIRFLNLKKQFKNSQENYIFKKKKRD</sequence>
<feature type="transmembrane region" description="Helical" evidence="1">
    <location>
        <begin position="265"/>
        <end position="288"/>
    </location>
</feature>
<feature type="transmembrane region" description="Helical" evidence="1">
    <location>
        <begin position="91"/>
        <end position="110"/>
    </location>
</feature>
<feature type="transmembrane region" description="Helical" evidence="1">
    <location>
        <begin position="60"/>
        <end position="79"/>
    </location>
</feature>
<reference evidence="2" key="1">
    <citation type="submission" date="2022-08" db="EMBL/GenBank/DDBJ databases">
        <title>Complete genome sequence of Mycoplasma molare type strain H 542.</title>
        <authorList>
            <person name="Spergser J."/>
        </authorList>
    </citation>
    <scope>NUCLEOTIDE SEQUENCE</scope>
    <source>
        <strain evidence="2">H 542</strain>
    </source>
</reference>
<name>A0ABY5TUF2_9BACT</name>
<evidence type="ECO:0000256" key="1">
    <source>
        <dbReference type="SAM" id="Phobius"/>
    </source>
</evidence>
<dbReference type="RefSeq" id="WP_027123635.1">
    <property type="nucleotide sequence ID" value="NZ_CP103423.1"/>
</dbReference>
<keyword evidence="3" id="KW-1185">Reference proteome</keyword>
<keyword evidence="1" id="KW-0812">Transmembrane</keyword>
<proteinExistence type="predicted"/>
<feature type="transmembrane region" description="Helical" evidence="1">
    <location>
        <begin position="171"/>
        <end position="194"/>
    </location>
</feature>
<feature type="transmembrane region" description="Helical" evidence="1">
    <location>
        <begin position="115"/>
        <end position="134"/>
    </location>
</feature>
<keyword evidence="1" id="KW-1133">Transmembrane helix</keyword>
<keyword evidence="1" id="KW-0472">Membrane</keyword>
<feature type="transmembrane region" description="Helical" evidence="1">
    <location>
        <begin position="20"/>
        <end position="39"/>
    </location>
</feature>
<gene>
    <name evidence="2" type="ORF">NX772_00040</name>
</gene>
<accession>A0ABY5TUF2</accession>
<evidence type="ECO:0000313" key="2">
    <source>
        <dbReference type="EMBL" id="UWD34215.1"/>
    </source>
</evidence>
<evidence type="ECO:0000313" key="3">
    <source>
        <dbReference type="Proteomes" id="UP001058364"/>
    </source>
</evidence>
<dbReference type="Pfam" id="PF14808">
    <property type="entry name" value="TMEM164"/>
    <property type="match status" value="1"/>
</dbReference>
<dbReference type="Proteomes" id="UP001058364">
    <property type="component" value="Chromosome"/>
</dbReference>
<protein>
    <submittedName>
        <fullName evidence="2">YwaF family protein</fullName>
    </submittedName>
</protein>
<feature type="transmembrane region" description="Helical" evidence="1">
    <location>
        <begin position="206"/>
        <end position="226"/>
    </location>
</feature>
<dbReference type="EMBL" id="CP103423">
    <property type="protein sequence ID" value="UWD34215.1"/>
    <property type="molecule type" value="Genomic_DNA"/>
</dbReference>
<organism evidence="2 3">
    <name type="scientific">Mesomycoplasma molare</name>
    <dbReference type="NCBI Taxonomy" id="171288"/>
    <lineage>
        <taxon>Bacteria</taxon>
        <taxon>Bacillati</taxon>
        <taxon>Mycoplasmatota</taxon>
        <taxon>Mycoplasmoidales</taxon>
        <taxon>Metamycoplasmataceae</taxon>
        <taxon>Mesomycoplasma</taxon>
    </lineage>
</organism>